<proteinExistence type="predicted"/>
<accession>A0ABP8H233</accession>
<feature type="signal peptide" evidence="1">
    <location>
        <begin position="1"/>
        <end position="21"/>
    </location>
</feature>
<feature type="domain" description="SCP" evidence="2">
    <location>
        <begin position="33"/>
        <end position="157"/>
    </location>
</feature>
<dbReference type="InterPro" id="IPR035940">
    <property type="entry name" value="CAP_sf"/>
</dbReference>
<organism evidence="3 4">
    <name type="scientific">Mucilaginibacter gynuensis</name>
    <dbReference type="NCBI Taxonomy" id="1302236"/>
    <lineage>
        <taxon>Bacteria</taxon>
        <taxon>Pseudomonadati</taxon>
        <taxon>Bacteroidota</taxon>
        <taxon>Sphingobacteriia</taxon>
        <taxon>Sphingobacteriales</taxon>
        <taxon>Sphingobacteriaceae</taxon>
        <taxon>Mucilaginibacter</taxon>
    </lineage>
</organism>
<dbReference type="InterPro" id="IPR014044">
    <property type="entry name" value="CAP_dom"/>
</dbReference>
<dbReference type="Pfam" id="PF00188">
    <property type="entry name" value="CAP"/>
    <property type="match status" value="1"/>
</dbReference>
<dbReference type="RefSeq" id="WP_345212942.1">
    <property type="nucleotide sequence ID" value="NZ_BAABFT010000013.1"/>
</dbReference>
<evidence type="ECO:0000259" key="2">
    <source>
        <dbReference type="Pfam" id="PF00188"/>
    </source>
</evidence>
<comment type="caution">
    <text evidence="3">The sequence shown here is derived from an EMBL/GenBank/DDBJ whole genome shotgun (WGS) entry which is preliminary data.</text>
</comment>
<sequence>MKRLGLSIAGLSFVLILLSNTQDSNSSFKQEFLDRINRVRQAGCKCGTQYMPPAPPLVWNEQLEKAAEGHAEDMAKRNYFNHESKDGRRIQDRVINAGYTYKGFRSFEIGENIAFGQISIEEVQNGWFKSEGHCRNLMNPGFKEVGVSTSKKYWVQDFGGREEFSKEQQLMIKKGAKIIQKRG</sequence>
<dbReference type="EMBL" id="BAABFT010000013">
    <property type="protein sequence ID" value="GAA4333280.1"/>
    <property type="molecule type" value="Genomic_DNA"/>
</dbReference>
<evidence type="ECO:0000313" key="4">
    <source>
        <dbReference type="Proteomes" id="UP001500582"/>
    </source>
</evidence>
<dbReference type="Gene3D" id="3.40.33.10">
    <property type="entry name" value="CAP"/>
    <property type="match status" value="1"/>
</dbReference>
<dbReference type="SUPFAM" id="SSF55797">
    <property type="entry name" value="PR-1-like"/>
    <property type="match status" value="1"/>
</dbReference>
<keyword evidence="1" id="KW-0732">Signal</keyword>
<feature type="chain" id="PRO_5045864552" description="SCP domain-containing protein" evidence="1">
    <location>
        <begin position="22"/>
        <end position="183"/>
    </location>
</feature>
<keyword evidence="4" id="KW-1185">Reference proteome</keyword>
<reference evidence="4" key="1">
    <citation type="journal article" date="2019" name="Int. J. Syst. Evol. Microbiol.">
        <title>The Global Catalogue of Microorganisms (GCM) 10K type strain sequencing project: providing services to taxonomists for standard genome sequencing and annotation.</title>
        <authorList>
            <consortium name="The Broad Institute Genomics Platform"/>
            <consortium name="The Broad Institute Genome Sequencing Center for Infectious Disease"/>
            <person name="Wu L."/>
            <person name="Ma J."/>
        </authorList>
    </citation>
    <scope>NUCLEOTIDE SEQUENCE [LARGE SCALE GENOMIC DNA]</scope>
    <source>
        <strain evidence="4">JCM 17705</strain>
    </source>
</reference>
<dbReference type="PANTHER" id="PTHR31157:SF1">
    <property type="entry name" value="SCP DOMAIN-CONTAINING PROTEIN"/>
    <property type="match status" value="1"/>
</dbReference>
<name>A0ABP8H233_9SPHI</name>
<evidence type="ECO:0000256" key="1">
    <source>
        <dbReference type="SAM" id="SignalP"/>
    </source>
</evidence>
<dbReference type="Proteomes" id="UP001500582">
    <property type="component" value="Unassembled WGS sequence"/>
</dbReference>
<protein>
    <recommendedName>
        <fullName evidence="2">SCP domain-containing protein</fullName>
    </recommendedName>
</protein>
<evidence type="ECO:0000313" key="3">
    <source>
        <dbReference type="EMBL" id="GAA4333280.1"/>
    </source>
</evidence>
<dbReference type="PANTHER" id="PTHR31157">
    <property type="entry name" value="SCP DOMAIN-CONTAINING PROTEIN"/>
    <property type="match status" value="1"/>
</dbReference>
<gene>
    <name evidence="3" type="ORF">GCM10023149_39950</name>
</gene>
<dbReference type="CDD" id="cd05379">
    <property type="entry name" value="CAP_bacterial"/>
    <property type="match status" value="1"/>
</dbReference>